<proteinExistence type="predicted"/>
<evidence type="ECO:0000313" key="2">
    <source>
        <dbReference type="EMBL" id="QOV91172.1"/>
    </source>
</evidence>
<evidence type="ECO:0000313" key="3">
    <source>
        <dbReference type="Proteomes" id="UP000593765"/>
    </source>
</evidence>
<gene>
    <name evidence="2" type="ORF">IPV69_07380</name>
</gene>
<accession>A0A7M2X156</accession>
<reference evidence="2 3" key="1">
    <citation type="submission" date="2020-10" db="EMBL/GenBank/DDBJ databases">
        <title>Wide distribution of Phycisphaera-like planctomycetes from WD2101 soil group in peatlands and genome analysis of the first cultivated representative.</title>
        <authorList>
            <person name="Dedysh S.N."/>
            <person name="Beletsky A.V."/>
            <person name="Ivanova A."/>
            <person name="Kulichevskaya I.S."/>
            <person name="Suzina N.E."/>
            <person name="Philippov D.A."/>
            <person name="Rakitin A.L."/>
            <person name="Mardanov A.V."/>
            <person name="Ravin N.V."/>
        </authorList>
    </citation>
    <scope>NUCLEOTIDE SEQUENCE [LARGE SCALE GENOMIC DNA]</scope>
    <source>
        <strain evidence="2 3">M1803</strain>
    </source>
</reference>
<keyword evidence="3" id="KW-1185">Reference proteome</keyword>
<organism evidence="2 3">
    <name type="scientific">Humisphaera borealis</name>
    <dbReference type="NCBI Taxonomy" id="2807512"/>
    <lineage>
        <taxon>Bacteria</taxon>
        <taxon>Pseudomonadati</taxon>
        <taxon>Planctomycetota</taxon>
        <taxon>Phycisphaerae</taxon>
        <taxon>Tepidisphaerales</taxon>
        <taxon>Tepidisphaeraceae</taxon>
        <taxon>Humisphaera</taxon>
    </lineage>
</organism>
<keyword evidence="1" id="KW-0812">Transmembrane</keyword>
<dbReference type="Proteomes" id="UP000593765">
    <property type="component" value="Chromosome"/>
</dbReference>
<dbReference type="KEGG" id="hbs:IPV69_07380"/>
<protein>
    <submittedName>
        <fullName evidence="2">Uncharacterized protein</fullName>
    </submittedName>
</protein>
<feature type="transmembrane region" description="Helical" evidence="1">
    <location>
        <begin position="17"/>
        <end position="42"/>
    </location>
</feature>
<dbReference type="EMBL" id="CP063458">
    <property type="protein sequence ID" value="QOV91172.1"/>
    <property type="molecule type" value="Genomic_DNA"/>
</dbReference>
<keyword evidence="1" id="KW-1133">Transmembrane helix</keyword>
<name>A0A7M2X156_9BACT</name>
<sequence>MSTKPDDSTSEPRERSWLIALLLVAICIAIIPLGLGLLFLYYALVIGMEGSTGALKLGLVLVAASIVWAIFFGWLKQWLAARGSLGSDHRIL</sequence>
<dbReference type="AlphaFoldDB" id="A0A7M2X156"/>
<dbReference type="RefSeq" id="WP_206294328.1">
    <property type="nucleotide sequence ID" value="NZ_CP063458.1"/>
</dbReference>
<evidence type="ECO:0000256" key="1">
    <source>
        <dbReference type="SAM" id="Phobius"/>
    </source>
</evidence>
<keyword evidence="1" id="KW-0472">Membrane</keyword>
<feature type="transmembrane region" description="Helical" evidence="1">
    <location>
        <begin position="54"/>
        <end position="75"/>
    </location>
</feature>